<comment type="caution">
    <text evidence="10">The sequence shown here is derived from an EMBL/GenBank/DDBJ whole genome shotgun (WGS) entry which is preliminary data.</text>
</comment>
<dbReference type="SUPFAM" id="SSF69318">
    <property type="entry name" value="Integrin alpha N-terminal domain"/>
    <property type="match status" value="1"/>
</dbReference>
<comment type="similarity">
    <text evidence="9">Belongs to the glycosyl hydrolase family 6.</text>
</comment>
<dbReference type="InterPro" id="IPR016288">
    <property type="entry name" value="Beta_cellobiohydrolase"/>
</dbReference>
<keyword evidence="4" id="KW-1015">Disulfide bond</keyword>
<feature type="active site" evidence="8">
    <location>
        <position position="362"/>
    </location>
</feature>
<dbReference type="PANTHER" id="PTHR34876">
    <property type="match status" value="1"/>
</dbReference>
<name>A0A8J3ZM42_9ACTN</name>
<evidence type="ECO:0000256" key="5">
    <source>
        <dbReference type="ARBA" id="ARBA00023277"/>
    </source>
</evidence>
<keyword evidence="11" id="KW-1185">Reference proteome</keyword>
<dbReference type="InterPro" id="IPR001524">
    <property type="entry name" value="Glyco_hydro_6_CS"/>
</dbReference>
<accession>A0A8J3ZM42</accession>
<evidence type="ECO:0000256" key="8">
    <source>
        <dbReference type="PROSITE-ProRule" id="PRU10056"/>
    </source>
</evidence>
<dbReference type="PANTHER" id="PTHR34876:SF4">
    <property type="entry name" value="1,4-BETA-D-GLUCAN CELLOBIOHYDROLASE C-RELATED"/>
    <property type="match status" value="1"/>
</dbReference>
<keyword evidence="5 9" id="KW-0119">Carbohydrate metabolism</keyword>
<dbReference type="Gene3D" id="3.20.20.40">
    <property type="entry name" value="1, 4-beta cellobiohydrolase"/>
    <property type="match status" value="1"/>
</dbReference>
<proteinExistence type="inferred from homology"/>
<dbReference type="GO" id="GO:0004553">
    <property type="term" value="F:hydrolase activity, hydrolyzing O-glycosyl compounds"/>
    <property type="evidence" value="ECO:0007669"/>
    <property type="project" value="InterPro"/>
</dbReference>
<evidence type="ECO:0000313" key="11">
    <source>
        <dbReference type="Proteomes" id="UP000612585"/>
    </source>
</evidence>
<evidence type="ECO:0000256" key="9">
    <source>
        <dbReference type="RuleBase" id="RU361186"/>
    </source>
</evidence>
<protein>
    <recommendedName>
        <fullName evidence="9">Glucanase</fullName>
        <ecNumber evidence="9">3.2.1.-</ecNumber>
    </recommendedName>
</protein>
<keyword evidence="3 9" id="KW-0136">Cellulose degradation</keyword>
<evidence type="ECO:0000256" key="1">
    <source>
        <dbReference type="ARBA" id="ARBA00022729"/>
    </source>
</evidence>
<dbReference type="Proteomes" id="UP000612585">
    <property type="component" value="Unassembled WGS sequence"/>
</dbReference>
<evidence type="ECO:0000256" key="7">
    <source>
        <dbReference type="ARBA" id="ARBA00023326"/>
    </source>
</evidence>
<dbReference type="PRINTS" id="PR00733">
    <property type="entry name" value="GLHYDRLASE6"/>
</dbReference>
<keyword evidence="1" id="KW-0732">Signal</keyword>
<dbReference type="PROSITE" id="PS00655">
    <property type="entry name" value="GLYCOSYL_HYDROL_F6_1"/>
    <property type="match status" value="1"/>
</dbReference>
<evidence type="ECO:0000256" key="4">
    <source>
        <dbReference type="ARBA" id="ARBA00023157"/>
    </source>
</evidence>
<dbReference type="InterPro" id="IPR036434">
    <property type="entry name" value="Beta_cellobiohydrolase_sf"/>
</dbReference>
<dbReference type="EMBL" id="BOPG01000106">
    <property type="protein sequence ID" value="GIJ64058.1"/>
    <property type="molecule type" value="Genomic_DNA"/>
</dbReference>
<keyword evidence="7 9" id="KW-0624">Polysaccharide degradation</keyword>
<dbReference type="InterPro" id="IPR028994">
    <property type="entry name" value="Integrin_alpha_N"/>
</dbReference>
<keyword evidence="6 9" id="KW-0326">Glycosidase</keyword>
<dbReference type="AlphaFoldDB" id="A0A8J3ZM42"/>
<sequence length="577" mass="59948">MKTLVLVAVVAGTLGTAGYTEVAAVAKVDTIGVYRASDRQVFLRTTLGSGAGDVPGFSPVGAATDVPVVGDWNGDGVDSLGYFRPSDASFHLRNALDGAGPPDVSFTAAEFARAGDVPVAGDWDGDGRDTVGTYRPSDHMFRLRDALGDGPPSYPAFASGQAGDVPVAGDWDGDGRDSVGVFRTGTGNFHLRNARNSGASDYAFDHPAANPNDSPVTGDWDGDGRDTAGVLRAGTNMYTLLRANTATAATHPTFAYGRPGDRPLAGDWRLDVTAPTPAQLGAAYGFYVDPDSNPMLWVNANPGDSRAATIRAAVANRPMGRWFGEWSGDIGTAVTAYVSAALARGPLGQVPVLVAYNVPNRDCGGASGGGAADAAAYRVWISAFAAGIGDRPAVVVLEPDGVAQLSCLPDEQTRQQRRELLTYAAQQLRTRAPRAWVYLDGGNATWIPAGTMADWLVSAGVTETRGFSVNVSNFYPTAQSVAYANDVTGHLGDRHGFGARFVVDTSRNGSTNPVTPGEWCNPPGRKIGRPSTVDAAPAEMTLWLKIPGDSDGPCGTAPGVPAGTFSPALAMNLINGV</sequence>
<evidence type="ECO:0000256" key="6">
    <source>
        <dbReference type="ARBA" id="ARBA00023295"/>
    </source>
</evidence>
<dbReference type="Pfam" id="PF01341">
    <property type="entry name" value="Glyco_hydro_6"/>
    <property type="match status" value="1"/>
</dbReference>
<dbReference type="SUPFAM" id="SSF51989">
    <property type="entry name" value="Glycosyl hydrolases family 6, cellulases"/>
    <property type="match status" value="1"/>
</dbReference>
<gene>
    <name evidence="10" type="ORF">Vau01_115740</name>
</gene>
<reference evidence="10" key="1">
    <citation type="submission" date="2021-01" db="EMBL/GenBank/DDBJ databases">
        <title>Whole genome shotgun sequence of Virgisporangium aurantiacum NBRC 16421.</title>
        <authorList>
            <person name="Komaki H."/>
            <person name="Tamura T."/>
        </authorList>
    </citation>
    <scope>NUCLEOTIDE SEQUENCE</scope>
    <source>
        <strain evidence="10">NBRC 16421</strain>
    </source>
</reference>
<keyword evidence="2 9" id="KW-0378">Hydrolase</keyword>
<evidence type="ECO:0000313" key="10">
    <source>
        <dbReference type="EMBL" id="GIJ64058.1"/>
    </source>
</evidence>
<evidence type="ECO:0000256" key="2">
    <source>
        <dbReference type="ARBA" id="ARBA00022801"/>
    </source>
</evidence>
<dbReference type="EC" id="3.2.1.-" evidence="9"/>
<organism evidence="10 11">
    <name type="scientific">Virgisporangium aurantiacum</name>
    <dbReference type="NCBI Taxonomy" id="175570"/>
    <lineage>
        <taxon>Bacteria</taxon>
        <taxon>Bacillati</taxon>
        <taxon>Actinomycetota</taxon>
        <taxon>Actinomycetes</taxon>
        <taxon>Micromonosporales</taxon>
        <taxon>Micromonosporaceae</taxon>
        <taxon>Virgisporangium</taxon>
    </lineage>
</organism>
<evidence type="ECO:0000256" key="3">
    <source>
        <dbReference type="ARBA" id="ARBA00023001"/>
    </source>
</evidence>
<dbReference type="RefSeq" id="WP_204011882.1">
    <property type="nucleotide sequence ID" value="NZ_BOPG01000106.1"/>
</dbReference>
<dbReference type="GO" id="GO:0030245">
    <property type="term" value="P:cellulose catabolic process"/>
    <property type="evidence" value="ECO:0007669"/>
    <property type="project" value="UniProtKB-KW"/>
</dbReference>